<feature type="domain" description="Large ribosomal subunit protein bL12 oligomerization" evidence="6">
    <location>
        <begin position="5"/>
        <end position="52"/>
    </location>
</feature>
<dbReference type="RefSeq" id="WP_128996531.1">
    <property type="nucleotide sequence ID" value="NZ_PDKN01000006.1"/>
</dbReference>
<evidence type="ECO:0000256" key="4">
    <source>
        <dbReference type="HAMAP-Rule" id="MF_00368"/>
    </source>
</evidence>
<comment type="subunit">
    <text evidence="4">Homodimer. Part of the ribosomal stalk of the 50S ribosomal subunit. Forms a multimeric L10(L12)X complex, where L10 forms an elongated spine to which 2 to 4 L12 dimers bind in a sequential fashion. Binds GTP-bound translation factors.</text>
</comment>
<dbReference type="Gene3D" id="1.20.5.710">
    <property type="entry name" value="Single helix bin"/>
    <property type="match status" value="1"/>
</dbReference>
<accession>A0A4Q0XNP3</accession>
<name>A0A4Q0XNP3_9BACT</name>
<dbReference type="InterPro" id="IPR014719">
    <property type="entry name" value="Ribosomal_bL12_C/ClpS-like"/>
</dbReference>
<comment type="function">
    <text evidence="4">Forms part of the ribosomal stalk which helps the ribosome interact with GTP-bound translation factors. Is thus essential for accurate translation.</text>
</comment>
<comment type="caution">
    <text evidence="7">The sequence shown here is derived from an EMBL/GenBank/DDBJ whole genome shotgun (WGS) entry which is preliminary data.</text>
</comment>
<dbReference type="SUPFAM" id="SSF54736">
    <property type="entry name" value="ClpS-like"/>
    <property type="match status" value="1"/>
</dbReference>
<dbReference type="GO" id="GO:0006412">
    <property type="term" value="P:translation"/>
    <property type="evidence" value="ECO:0007669"/>
    <property type="project" value="UniProtKB-UniRule"/>
</dbReference>
<dbReference type="EMBL" id="PDKN01000006">
    <property type="protein sequence ID" value="RXJ56190.1"/>
    <property type="molecule type" value="Genomic_DNA"/>
</dbReference>
<dbReference type="Pfam" id="PF16320">
    <property type="entry name" value="Ribosomal_L12_N"/>
    <property type="match status" value="1"/>
</dbReference>
<dbReference type="AlphaFoldDB" id="A0A4Q0XNP3"/>
<protein>
    <recommendedName>
        <fullName evidence="4">Large ribosomal subunit protein bL12</fullName>
    </recommendedName>
</protein>
<dbReference type="PANTHER" id="PTHR45987:SF4">
    <property type="entry name" value="LARGE RIBOSOMAL SUBUNIT PROTEIN BL12M"/>
    <property type="match status" value="1"/>
</dbReference>
<dbReference type="FunFam" id="3.30.1390.10:FF:000001">
    <property type="entry name" value="50S ribosomal protein L7/L12"/>
    <property type="match status" value="1"/>
</dbReference>
<dbReference type="GO" id="GO:0003729">
    <property type="term" value="F:mRNA binding"/>
    <property type="evidence" value="ECO:0007669"/>
    <property type="project" value="TreeGrafter"/>
</dbReference>
<dbReference type="InterPro" id="IPR013823">
    <property type="entry name" value="Ribosomal_bL12_C"/>
</dbReference>
<dbReference type="Pfam" id="PF00542">
    <property type="entry name" value="Ribosomal_L12"/>
    <property type="match status" value="1"/>
</dbReference>
<keyword evidence="2 4" id="KW-0689">Ribosomal protein</keyword>
<dbReference type="PANTHER" id="PTHR45987">
    <property type="entry name" value="39S RIBOSOMAL PROTEIN L12"/>
    <property type="match status" value="1"/>
</dbReference>
<evidence type="ECO:0000256" key="3">
    <source>
        <dbReference type="ARBA" id="ARBA00023274"/>
    </source>
</evidence>
<evidence type="ECO:0000313" key="8">
    <source>
        <dbReference type="Proteomes" id="UP000290657"/>
    </source>
</evidence>
<evidence type="ECO:0000256" key="1">
    <source>
        <dbReference type="ARBA" id="ARBA00007197"/>
    </source>
</evidence>
<dbReference type="SUPFAM" id="SSF48300">
    <property type="entry name" value="Ribosomal protein L7/12, oligomerisation (N-terminal) domain"/>
    <property type="match status" value="1"/>
</dbReference>
<evidence type="ECO:0000313" key="7">
    <source>
        <dbReference type="EMBL" id="RXJ56190.1"/>
    </source>
</evidence>
<dbReference type="HAMAP" id="MF_00368">
    <property type="entry name" value="Ribosomal_bL12"/>
    <property type="match status" value="1"/>
</dbReference>
<evidence type="ECO:0000259" key="5">
    <source>
        <dbReference type="Pfam" id="PF00542"/>
    </source>
</evidence>
<dbReference type="InterPro" id="IPR000206">
    <property type="entry name" value="Ribosomal_bL12"/>
</dbReference>
<dbReference type="InterPro" id="IPR036235">
    <property type="entry name" value="Ribosomal_bL12_oligo_N_sf"/>
</dbReference>
<dbReference type="CDD" id="cd00387">
    <property type="entry name" value="Ribosomal_L7_L12"/>
    <property type="match status" value="1"/>
</dbReference>
<proteinExistence type="inferred from homology"/>
<gene>
    <name evidence="4" type="primary">rplL</name>
    <name evidence="7" type="ORF">CRV04_09090</name>
</gene>
<organism evidence="7 8">
    <name type="scientific">Candidatus Marinarcus aquaticus</name>
    <dbReference type="NCBI Taxonomy" id="2044504"/>
    <lineage>
        <taxon>Bacteria</taxon>
        <taxon>Pseudomonadati</taxon>
        <taxon>Campylobacterota</taxon>
        <taxon>Epsilonproteobacteria</taxon>
        <taxon>Campylobacterales</taxon>
        <taxon>Arcobacteraceae</taxon>
        <taxon>Candidatus Marinarcus</taxon>
    </lineage>
</organism>
<dbReference type="InterPro" id="IPR008932">
    <property type="entry name" value="Ribosomal_bL12_oligo"/>
</dbReference>
<evidence type="ECO:0000259" key="6">
    <source>
        <dbReference type="Pfam" id="PF16320"/>
    </source>
</evidence>
<sequence length="125" mass="12771">MAISKEDVLEYISGLSVLELSELVKEFEEKFGVSAQPVAVAGVAVAGGAAEAAEEKTEFNVVIKDAGAKKINVIKEIRGLTGLGLKEAKAMAEEAGAVVKEGVSKEDAEAAKAALEAAGAVVELV</sequence>
<dbReference type="GO" id="GO:0003735">
    <property type="term" value="F:structural constituent of ribosome"/>
    <property type="evidence" value="ECO:0007669"/>
    <property type="project" value="InterPro"/>
</dbReference>
<comment type="similarity">
    <text evidence="1 4">Belongs to the bacterial ribosomal protein bL12 family.</text>
</comment>
<reference evidence="7 8" key="1">
    <citation type="submission" date="2017-10" db="EMBL/GenBank/DDBJ databases">
        <title>Genomics of the genus Arcobacter.</title>
        <authorList>
            <person name="Perez-Cataluna A."/>
            <person name="Figueras M.J."/>
        </authorList>
    </citation>
    <scope>NUCLEOTIDE SEQUENCE [LARGE SCALE GENOMIC DNA]</scope>
    <source>
        <strain evidence="7 8">CECT 8987</strain>
    </source>
</reference>
<dbReference type="GO" id="GO:0022625">
    <property type="term" value="C:cytosolic large ribosomal subunit"/>
    <property type="evidence" value="ECO:0007669"/>
    <property type="project" value="TreeGrafter"/>
</dbReference>
<dbReference type="Gene3D" id="3.30.1390.10">
    <property type="match status" value="1"/>
</dbReference>
<keyword evidence="3 4" id="KW-0687">Ribonucleoprotein</keyword>
<feature type="domain" description="Large ribosomal subunit protein bL12 C-terminal" evidence="5">
    <location>
        <begin position="59"/>
        <end position="124"/>
    </location>
</feature>
<evidence type="ECO:0000256" key="2">
    <source>
        <dbReference type="ARBA" id="ARBA00022980"/>
    </source>
</evidence>
<dbReference type="NCBIfam" id="TIGR00855">
    <property type="entry name" value="L12"/>
    <property type="match status" value="1"/>
</dbReference>
<dbReference type="Proteomes" id="UP000290657">
    <property type="component" value="Unassembled WGS sequence"/>
</dbReference>
<keyword evidence="8" id="KW-1185">Reference proteome</keyword>